<comment type="subunit">
    <text evidence="2 5">Homodecamer; pentamer of dimers.</text>
</comment>
<dbReference type="SUPFAM" id="SSF51621">
    <property type="entry name" value="Phosphoenolpyruvate/pyruvate domain"/>
    <property type="match status" value="1"/>
</dbReference>
<comment type="catalytic activity">
    <reaction evidence="5">
        <text>(6R)-5,10-methylene-5,6,7,8-tetrahydrofolate + 3-methyl-2-oxobutanoate + H2O = 2-dehydropantoate + (6S)-5,6,7,8-tetrahydrofolate</text>
        <dbReference type="Rhea" id="RHEA:11824"/>
        <dbReference type="ChEBI" id="CHEBI:11561"/>
        <dbReference type="ChEBI" id="CHEBI:11851"/>
        <dbReference type="ChEBI" id="CHEBI:15377"/>
        <dbReference type="ChEBI" id="CHEBI:15636"/>
        <dbReference type="ChEBI" id="CHEBI:57453"/>
        <dbReference type="EC" id="2.1.2.11"/>
    </reaction>
</comment>
<accession>A0ABS2THH4</accession>
<keyword evidence="4 5" id="KW-0808">Transferase</keyword>
<dbReference type="PIRSF" id="PIRSF000388">
    <property type="entry name" value="Pantoate_hydroxy_MeTrfase"/>
    <property type="match status" value="1"/>
</dbReference>
<dbReference type="HAMAP" id="MF_00156">
    <property type="entry name" value="PanB"/>
    <property type="match status" value="1"/>
</dbReference>
<dbReference type="Gene3D" id="3.20.20.60">
    <property type="entry name" value="Phosphoenolpyruvate-binding domains"/>
    <property type="match status" value="1"/>
</dbReference>
<dbReference type="InterPro" id="IPR015813">
    <property type="entry name" value="Pyrv/PenolPyrv_kinase-like_dom"/>
</dbReference>
<dbReference type="NCBIfam" id="NF001452">
    <property type="entry name" value="PRK00311.1"/>
    <property type="match status" value="1"/>
</dbReference>
<gene>
    <name evidence="5 6" type="primary">panB</name>
    <name evidence="6" type="ORF">JVW63_05925</name>
</gene>
<dbReference type="NCBIfam" id="TIGR00222">
    <property type="entry name" value="panB"/>
    <property type="match status" value="1"/>
</dbReference>
<comment type="similarity">
    <text evidence="1 5">Belongs to the PanB family.</text>
</comment>
<comment type="subcellular location">
    <subcellularLocation>
        <location evidence="5">Cytoplasm</location>
    </subcellularLocation>
</comment>
<dbReference type="Proteomes" id="UP000705983">
    <property type="component" value="Unassembled WGS sequence"/>
</dbReference>
<protein>
    <recommendedName>
        <fullName evidence="5">3-methyl-2-oxobutanoate hydroxymethyltransferase</fullName>
        <ecNumber evidence="5">2.1.2.11</ecNumber>
    </recommendedName>
    <alternativeName>
        <fullName evidence="5">Ketopantoate hydroxymethyltransferase</fullName>
        <shortName evidence="5">KPHMT</shortName>
    </alternativeName>
</protein>
<sequence length="273" mass="28569">MTDSAKKTDRPRRVRIAHLLEAKTHGEPLTMLTAYDAMIASIFDRAGVDMLLVGDSIGTTVFGESNTLGVELADLVRATASVAKGTQRALVVADLPFGTYETSPEQAFMSAAQLIKAGAHAVKLEGGVRIAEQITQLVLHGIPVVGHVGFTPQSENALSGPRVQGRGDEAADKVIEDAVAVQEAGASAVVLEMVPAELASKITSILEIPTIGIGAGPGTDGQVLVWSDMAALTDWQPSFVRVFGQIGAALHDAATDYVDAVKSGAFPTREHSF</sequence>
<feature type="active site" description="Proton acceptor" evidence="5">
    <location>
        <position position="192"/>
    </location>
</feature>
<dbReference type="CDD" id="cd06557">
    <property type="entry name" value="KPHMT-like"/>
    <property type="match status" value="1"/>
</dbReference>
<dbReference type="InterPro" id="IPR003700">
    <property type="entry name" value="Pantoate_hydroxy_MeTrfase"/>
</dbReference>
<dbReference type="GO" id="GO:0003864">
    <property type="term" value="F:3-methyl-2-oxobutanoate hydroxymethyltransferase activity"/>
    <property type="evidence" value="ECO:0007669"/>
    <property type="project" value="UniProtKB-EC"/>
</dbReference>
<evidence type="ECO:0000256" key="5">
    <source>
        <dbReference type="HAMAP-Rule" id="MF_00156"/>
    </source>
</evidence>
<evidence type="ECO:0000313" key="6">
    <source>
        <dbReference type="EMBL" id="MBM9433232.1"/>
    </source>
</evidence>
<proteinExistence type="inferred from homology"/>
<dbReference type="PANTHER" id="PTHR20881:SF0">
    <property type="entry name" value="3-METHYL-2-OXOBUTANOATE HYDROXYMETHYLTRANSFERASE"/>
    <property type="match status" value="1"/>
</dbReference>
<keyword evidence="3 5" id="KW-0566">Pantothenate biosynthesis</keyword>
<evidence type="ECO:0000313" key="7">
    <source>
        <dbReference type="Proteomes" id="UP000705983"/>
    </source>
</evidence>
<reference evidence="7" key="1">
    <citation type="submission" date="2021-02" db="EMBL/GenBank/DDBJ databases">
        <title>Leucobacter sp. CX169.</title>
        <authorList>
            <person name="Cheng Y."/>
        </authorList>
    </citation>
    <scope>NUCLEOTIDE SEQUENCE [LARGE SCALE GENOMIC DNA]</scope>
    <source>
        <strain evidence="7">JY899</strain>
    </source>
</reference>
<comment type="cofactor">
    <cofactor evidence="5">
        <name>Mg(2+)</name>
        <dbReference type="ChEBI" id="CHEBI:18420"/>
    </cofactor>
    <text evidence="5">Binds 1 Mg(2+) ion per subunit.</text>
</comment>
<evidence type="ECO:0000256" key="2">
    <source>
        <dbReference type="ARBA" id="ARBA00011424"/>
    </source>
</evidence>
<feature type="binding site" evidence="5">
    <location>
        <position position="55"/>
    </location>
    <ligand>
        <name>Mg(2+)</name>
        <dbReference type="ChEBI" id="CHEBI:18420"/>
    </ligand>
</feature>
<dbReference type="RefSeq" id="WP_187996581.1">
    <property type="nucleotide sequence ID" value="NZ_JACEXG010000003.1"/>
</dbReference>
<keyword evidence="7" id="KW-1185">Reference proteome</keyword>
<dbReference type="Pfam" id="PF02548">
    <property type="entry name" value="Pantoate_transf"/>
    <property type="match status" value="1"/>
</dbReference>
<evidence type="ECO:0000256" key="1">
    <source>
        <dbReference type="ARBA" id="ARBA00008676"/>
    </source>
</evidence>
<comment type="pathway">
    <text evidence="5">Cofactor biosynthesis; (R)-pantothenate biosynthesis; (R)-pantoate from 3-methyl-2-oxobutanoate: step 1/2.</text>
</comment>
<dbReference type="PANTHER" id="PTHR20881">
    <property type="entry name" value="3-METHYL-2-OXOBUTANOATE HYDROXYMETHYLTRANSFERASE"/>
    <property type="match status" value="1"/>
</dbReference>
<feature type="binding site" evidence="5">
    <location>
        <position position="94"/>
    </location>
    <ligand>
        <name>Mg(2+)</name>
        <dbReference type="ChEBI" id="CHEBI:18420"/>
    </ligand>
</feature>
<dbReference type="InterPro" id="IPR040442">
    <property type="entry name" value="Pyrv_kinase-like_dom_sf"/>
</dbReference>
<comment type="caution">
    <text evidence="6">The sequence shown here is derived from an EMBL/GenBank/DDBJ whole genome shotgun (WGS) entry which is preliminary data.</text>
</comment>
<feature type="binding site" evidence="5">
    <location>
        <position position="123"/>
    </location>
    <ligand>
        <name>3-methyl-2-oxobutanoate</name>
        <dbReference type="ChEBI" id="CHEBI:11851"/>
    </ligand>
</feature>
<evidence type="ECO:0000256" key="4">
    <source>
        <dbReference type="ARBA" id="ARBA00022679"/>
    </source>
</evidence>
<feature type="binding site" evidence="5">
    <location>
        <begin position="55"/>
        <end position="56"/>
    </location>
    <ligand>
        <name>3-methyl-2-oxobutanoate</name>
        <dbReference type="ChEBI" id="CHEBI:11851"/>
    </ligand>
</feature>
<organism evidence="6 7">
    <name type="scientific">Flaviflexus equikiangi</name>
    <dbReference type="NCBI Taxonomy" id="2758573"/>
    <lineage>
        <taxon>Bacteria</taxon>
        <taxon>Bacillati</taxon>
        <taxon>Actinomycetota</taxon>
        <taxon>Actinomycetes</taxon>
        <taxon>Actinomycetales</taxon>
        <taxon>Actinomycetaceae</taxon>
        <taxon>Flaviflexus</taxon>
    </lineage>
</organism>
<keyword evidence="5" id="KW-0479">Metal-binding</keyword>
<feature type="binding site" evidence="5">
    <location>
        <position position="125"/>
    </location>
    <ligand>
        <name>Mg(2+)</name>
        <dbReference type="ChEBI" id="CHEBI:18420"/>
    </ligand>
</feature>
<keyword evidence="5" id="KW-0460">Magnesium</keyword>
<comment type="function">
    <text evidence="5">Catalyzes the reversible reaction in which hydroxymethyl group from 5,10-methylenetetrahydrofolate is transferred onto alpha-ketoisovalerate to form ketopantoate.</text>
</comment>
<dbReference type="EMBL" id="JAFFJS010000003">
    <property type="protein sequence ID" value="MBM9433232.1"/>
    <property type="molecule type" value="Genomic_DNA"/>
</dbReference>
<keyword evidence="5" id="KW-0963">Cytoplasm</keyword>
<name>A0ABS2THH4_9ACTO</name>
<evidence type="ECO:0000256" key="3">
    <source>
        <dbReference type="ARBA" id="ARBA00022655"/>
    </source>
</evidence>
<feature type="binding site" evidence="5">
    <location>
        <position position="94"/>
    </location>
    <ligand>
        <name>3-methyl-2-oxobutanoate</name>
        <dbReference type="ChEBI" id="CHEBI:11851"/>
    </ligand>
</feature>
<dbReference type="EC" id="2.1.2.11" evidence="5"/>